<evidence type="ECO:0000313" key="8">
    <source>
        <dbReference type="EMBL" id="SFO28508.1"/>
    </source>
</evidence>
<gene>
    <name evidence="8" type="ORF">SAMN04489757_11653</name>
</gene>
<keyword evidence="2" id="KW-0227">DNA damage</keyword>
<evidence type="ECO:0000256" key="5">
    <source>
        <dbReference type="ARBA" id="ARBA00023204"/>
    </source>
</evidence>
<evidence type="ECO:0000259" key="6">
    <source>
        <dbReference type="PROSITE" id="PS50151"/>
    </source>
</evidence>
<dbReference type="STRING" id="1527.SAMN04489757_11653"/>
<dbReference type="PROSITE" id="PS50164">
    <property type="entry name" value="GIY_YIG"/>
    <property type="match status" value="1"/>
</dbReference>
<dbReference type="RefSeq" id="WP_091686777.1">
    <property type="nucleotide sequence ID" value="NZ_BAABFM010000020.1"/>
</dbReference>
<reference evidence="8 9" key="1">
    <citation type="submission" date="2016-10" db="EMBL/GenBank/DDBJ databases">
        <authorList>
            <person name="de Groot N.N."/>
        </authorList>
    </citation>
    <scope>NUCLEOTIDE SEQUENCE [LARGE SCALE GENOMIC DNA]</scope>
    <source>
        <strain evidence="8 9">DSM 1283</strain>
    </source>
</reference>
<keyword evidence="4" id="KW-0267">Excision nuclease</keyword>
<dbReference type="PROSITE" id="PS50151">
    <property type="entry name" value="UVR"/>
    <property type="match status" value="1"/>
</dbReference>
<protein>
    <submittedName>
        <fullName evidence="8">Excinuclease ABC subunit C</fullName>
    </submittedName>
</protein>
<dbReference type="OrthoDB" id="9804933at2"/>
<accession>A0A1I5FXF3</accession>
<dbReference type="Proteomes" id="UP000198806">
    <property type="component" value="Unassembled WGS sequence"/>
</dbReference>
<evidence type="ECO:0000256" key="2">
    <source>
        <dbReference type="ARBA" id="ARBA00022763"/>
    </source>
</evidence>
<evidence type="ECO:0000256" key="1">
    <source>
        <dbReference type="ARBA" id="ARBA00022490"/>
    </source>
</evidence>
<dbReference type="InterPro" id="IPR047296">
    <property type="entry name" value="GIY-YIG_UvrC_Cho"/>
</dbReference>
<dbReference type="InterPro" id="IPR001943">
    <property type="entry name" value="UVR_dom"/>
</dbReference>
<sequence>MIKVSEKLKEQLHTLPELPGVYKMLDSLGNIIYIGKSKCLKKRVKSYFVNSPKWEKVNKLVLFIDNIEYEVTDTHLEARLLECELIKSIKPSFNSQMKHDKNYVYLKVNDFNNYNSLSIILDREDNCYGPFRRKHSIYDIIDSLKHIFPMEKTAEGFEFDYHILPIPLNRDTFEINRTALLELFSDNVNMEILTKQLESKMKEAASCYKFETASKYRDMMEGIKYLNNGIFRYDHMFFKDIVLKIPASTGYKLFFVSKGQIIHKEFFPILNSRQMNSFIKKSKKQKILLSHNFDDKAGMDFRDIIYSEILSLPKECILETI</sequence>
<dbReference type="EMBL" id="FOWD01000016">
    <property type="protein sequence ID" value="SFO28508.1"/>
    <property type="molecule type" value="Genomic_DNA"/>
</dbReference>
<evidence type="ECO:0000313" key="9">
    <source>
        <dbReference type="Proteomes" id="UP000198806"/>
    </source>
</evidence>
<dbReference type="FunFam" id="3.40.1440.10:FF:000001">
    <property type="entry name" value="UvrABC system protein C"/>
    <property type="match status" value="1"/>
</dbReference>
<feature type="domain" description="UVR" evidence="6">
    <location>
        <begin position="191"/>
        <end position="226"/>
    </location>
</feature>
<keyword evidence="5" id="KW-0234">DNA repair</keyword>
<dbReference type="InterPro" id="IPR000305">
    <property type="entry name" value="GIY-YIG_endonuc"/>
</dbReference>
<dbReference type="InterPro" id="IPR035901">
    <property type="entry name" value="GIY-YIG_endonuc_sf"/>
</dbReference>
<dbReference type="Gene3D" id="3.40.1440.10">
    <property type="entry name" value="GIY-YIG endonuclease"/>
    <property type="match status" value="1"/>
</dbReference>
<keyword evidence="9" id="KW-1185">Reference proteome</keyword>
<dbReference type="Pfam" id="PF02151">
    <property type="entry name" value="UVR"/>
    <property type="match status" value="1"/>
</dbReference>
<dbReference type="CDD" id="cd10434">
    <property type="entry name" value="GIY-YIG_UvrC_Cho"/>
    <property type="match status" value="1"/>
</dbReference>
<dbReference type="AlphaFoldDB" id="A0A1I5FXF3"/>
<dbReference type="SMART" id="SM00465">
    <property type="entry name" value="GIYc"/>
    <property type="match status" value="1"/>
</dbReference>
<dbReference type="GO" id="GO:0004518">
    <property type="term" value="F:nuclease activity"/>
    <property type="evidence" value="ECO:0007669"/>
    <property type="project" value="UniProtKB-KW"/>
</dbReference>
<feature type="domain" description="GIY-YIG" evidence="7">
    <location>
        <begin position="17"/>
        <end position="95"/>
    </location>
</feature>
<name>A0A1I5FXF3_9FIRM</name>
<dbReference type="InterPro" id="IPR050066">
    <property type="entry name" value="UvrABC_protein_C"/>
</dbReference>
<dbReference type="Pfam" id="PF01541">
    <property type="entry name" value="GIY-YIG"/>
    <property type="match status" value="1"/>
</dbReference>
<dbReference type="GO" id="GO:0006289">
    <property type="term" value="P:nucleotide-excision repair"/>
    <property type="evidence" value="ECO:0007669"/>
    <property type="project" value="InterPro"/>
</dbReference>
<dbReference type="InterPro" id="IPR036876">
    <property type="entry name" value="UVR_dom_sf"/>
</dbReference>
<proteinExistence type="predicted"/>
<evidence type="ECO:0000256" key="3">
    <source>
        <dbReference type="ARBA" id="ARBA00022769"/>
    </source>
</evidence>
<dbReference type="GO" id="GO:0009380">
    <property type="term" value="C:excinuclease repair complex"/>
    <property type="evidence" value="ECO:0007669"/>
    <property type="project" value="TreeGrafter"/>
</dbReference>
<dbReference type="PANTHER" id="PTHR30562:SF1">
    <property type="entry name" value="UVRABC SYSTEM PROTEIN C"/>
    <property type="match status" value="1"/>
</dbReference>
<dbReference type="PANTHER" id="PTHR30562">
    <property type="entry name" value="UVRC/OXIDOREDUCTASE"/>
    <property type="match status" value="1"/>
</dbReference>
<evidence type="ECO:0000256" key="4">
    <source>
        <dbReference type="ARBA" id="ARBA00022881"/>
    </source>
</evidence>
<evidence type="ECO:0000259" key="7">
    <source>
        <dbReference type="PROSITE" id="PS50164"/>
    </source>
</evidence>
<dbReference type="SUPFAM" id="SSF46600">
    <property type="entry name" value="C-terminal UvrC-binding domain of UvrB"/>
    <property type="match status" value="1"/>
</dbReference>
<dbReference type="SUPFAM" id="SSF82771">
    <property type="entry name" value="GIY-YIG endonuclease"/>
    <property type="match status" value="1"/>
</dbReference>
<organism evidence="8 9">
    <name type="scientific">Anaerocolumna aminovalerica</name>
    <dbReference type="NCBI Taxonomy" id="1527"/>
    <lineage>
        <taxon>Bacteria</taxon>
        <taxon>Bacillati</taxon>
        <taxon>Bacillota</taxon>
        <taxon>Clostridia</taxon>
        <taxon>Lachnospirales</taxon>
        <taxon>Lachnospiraceae</taxon>
        <taxon>Anaerocolumna</taxon>
    </lineage>
</organism>
<keyword evidence="1" id="KW-0963">Cytoplasm</keyword>
<dbReference type="Gene3D" id="4.10.860.10">
    <property type="entry name" value="UVR domain"/>
    <property type="match status" value="1"/>
</dbReference>
<keyword evidence="3" id="KW-0228">DNA excision</keyword>